<dbReference type="InterPro" id="IPR010930">
    <property type="entry name" value="Flg_bb/hook_C_dom"/>
</dbReference>
<organism evidence="8 9">
    <name type="scientific">Rhizosaccharibacter radicis</name>
    <dbReference type="NCBI Taxonomy" id="2782605"/>
    <lineage>
        <taxon>Bacteria</taxon>
        <taxon>Pseudomonadati</taxon>
        <taxon>Pseudomonadota</taxon>
        <taxon>Alphaproteobacteria</taxon>
        <taxon>Acetobacterales</taxon>
        <taxon>Acetobacteraceae</taxon>
        <taxon>Rhizosaccharibacter</taxon>
    </lineage>
</organism>
<evidence type="ECO:0000256" key="4">
    <source>
        <dbReference type="RuleBase" id="RU362116"/>
    </source>
</evidence>
<dbReference type="PANTHER" id="PTHR30435">
    <property type="entry name" value="FLAGELLAR PROTEIN"/>
    <property type="match status" value="1"/>
</dbReference>
<evidence type="ECO:0000313" key="8">
    <source>
        <dbReference type="EMBL" id="MCQ8239231.1"/>
    </source>
</evidence>
<evidence type="ECO:0000259" key="5">
    <source>
        <dbReference type="Pfam" id="PF00460"/>
    </source>
</evidence>
<evidence type="ECO:0000259" key="6">
    <source>
        <dbReference type="Pfam" id="PF06429"/>
    </source>
</evidence>
<comment type="function">
    <text evidence="4">A flexible structure which links the flagellar filament to the drive apparatus in the basal body.</text>
</comment>
<keyword evidence="8" id="KW-0282">Flagellum</keyword>
<comment type="similarity">
    <text evidence="2 4">Belongs to the flagella basal body rod proteins family.</text>
</comment>
<keyword evidence="8" id="KW-0966">Cell projection</keyword>
<gene>
    <name evidence="8" type="primary">flgE</name>
    <name evidence="8" type="ORF">NFI88_00050</name>
</gene>
<dbReference type="Pfam" id="PF22692">
    <property type="entry name" value="LlgE_F_G_D1"/>
    <property type="match status" value="1"/>
</dbReference>
<dbReference type="SUPFAM" id="SSF117143">
    <property type="entry name" value="Flagellar hook protein flgE"/>
    <property type="match status" value="1"/>
</dbReference>
<feature type="domain" description="Flagellar hook protein FlgE/F/G-like D1" evidence="7">
    <location>
        <begin position="84"/>
        <end position="153"/>
    </location>
</feature>
<dbReference type="RefSeq" id="WP_422917981.1">
    <property type="nucleotide sequence ID" value="NZ_JAMZEJ010000001.1"/>
</dbReference>
<keyword evidence="3 4" id="KW-0975">Bacterial flagellum</keyword>
<evidence type="ECO:0000313" key="9">
    <source>
        <dbReference type="Proteomes" id="UP001524547"/>
    </source>
</evidence>
<dbReference type="NCBIfam" id="NF004242">
    <property type="entry name" value="PRK05682.2-1"/>
    <property type="match status" value="1"/>
</dbReference>
<keyword evidence="8" id="KW-0969">Cilium</keyword>
<keyword evidence="9" id="KW-1185">Reference proteome</keyword>
<reference evidence="8 9" key="1">
    <citation type="submission" date="2022-06" db="EMBL/GenBank/DDBJ databases">
        <title>Rhizosaccharibacter gen. nov. sp. nov. KSS12, endophytic bacteria isolated from sugarcane.</title>
        <authorList>
            <person name="Pitiwittayakul N."/>
        </authorList>
    </citation>
    <scope>NUCLEOTIDE SEQUENCE [LARGE SCALE GENOMIC DNA]</scope>
    <source>
        <strain evidence="8 9">KSS12</strain>
    </source>
</reference>
<dbReference type="EMBL" id="JAMZEJ010000001">
    <property type="protein sequence ID" value="MCQ8239231.1"/>
    <property type="molecule type" value="Genomic_DNA"/>
</dbReference>
<dbReference type="PANTHER" id="PTHR30435:SF1">
    <property type="entry name" value="FLAGELLAR HOOK PROTEIN FLGE"/>
    <property type="match status" value="1"/>
</dbReference>
<feature type="domain" description="Flagellar basal body rod protein N-terminal" evidence="5">
    <location>
        <begin position="7"/>
        <end position="37"/>
    </location>
</feature>
<proteinExistence type="inferred from homology"/>
<dbReference type="Pfam" id="PF06429">
    <property type="entry name" value="Flg_bbr_C"/>
    <property type="match status" value="1"/>
</dbReference>
<sequence>MSIFGALNTAVSGLSAQAHSFTDISNNISNSQTIGYKATETDFSDYVLTSGASQGTSGTVIATTAWRNQAQGTITSSSNALALAISGNGFFAVNEESGDSTTNNKVFQAQQYYTRNGNFSQNNLGYLVNSSNEYLDGYMVDASGNLNTKTMAPINVSNVTFRPTQSNTITFAGSLPGGSATVTPSAPTSTAQTPTHSVSNVYDATGAAHTLSVDWARGSAPNSWTVSTTLDGAATPAQIATVTFDATTGTMSSITDANGVTNAVAGAQASVSIPAVFDGVSQPIALNLGKLGSPAGTTMGIAASAPGAAASVQSDSITSGNFTGVTMTSNGNVMATFDNNQTQMIAKIPLATFADADSLLAHDGQAYTATAASGQAAMNFVGQNGAGALETSSVENSTTSLDTDLTRLITAQQAYGANAKVVTTANDMLQTVLSMKQ</sequence>
<evidence type="ECO:0000256" key="1">
    <source>
        <dbReference type="ARBA" id="ARBA00004117"/>
    </source>
</evidence>
<dbReference type="InterPro" id="IPR001444">
    <property type="entry name" value="Flag_bb_rod_N"/>
</dbReference>
<dbReference type="InterPro" id="IPR020013">
    <property type="entry name" value="Flagellar_FlgE/F/G"/>
</dbReference>
<dbReference type="Pfam" id="PF00460">
    <property type="entry name" value="Flg_bb_rod"/>
    <property type="match status" value="1"/>
</dbReference>
<dbReference type="InterPro" id="IPR053967">
    <property type="entry name" value="LlgE_F_G-like_D1"/>
</dbReference>
<comment type="caution">
    <text evidence="8">The sequence shown here is derived from an EMBL/GenBank/DDBJ whole genome shotgun (WGS) entry which is preliminary data.</text>
</comment>
<dbReference type="InterPro" id="IPR037925">
    <property type="entry name" value="FlgE/F/G-like"/>
</dbReference>
<protein>
    <recommendedName>
        <fullName evidence="4">Flagellar hook protein FlgE</fullName>
    </recommendedName>
</protein>
<evidence type="ECO:0000256" key="2">
    <source>
        <dbReference type="ARBA" id="ARBA00009677"/>
    </source>
</evidence>
<accession>A0ABT1VSA2</accession>
<evidence type="ECO:0000259" key="7">
    <source>
        <dbReference type="Pfam" id="PF22692"/>
    </source>
</evidence>
<dbReference type="Proteomes" id="UP001524547">
    <property type="component" value="Unassembled WGS sequence"/>
</dbReference>
<comment type="subcellular location">
    <subcellularLocation>
        <location evidence="1 4">Bacterial flagellum basal body</location>
    </subcellularLocation>
</comment>
<evidence type="ECO:0000256" key="3">
    <source>
        <dbReference type="ARBA" id="ARBA00023143"/>
    </source>
</evidence>
<name>A0ABT1VSA2_9PROT</name>
<dbReference type="NCBIfam" id="TIGR03506">
    <property type="entry name" value="FlgEFG_subfam"/>
    <property type="match status" value="1"/>
</dbReference>
<feature type="domain" description="Flagellar basal-body/hook protein C-terminal" evidence="6">
    <location>
        <begin position="393"/>
        <end position="435"/>
    </location>
</feature>